<reference evidence="7 8" key="1">
    <citation type="submission" date="2016-10" db="EMBL/GenBank/DDBJ databases">
        <authorList>
            <person name="de Groot N.N."/>
        </authorList>
    </citation>
    <scope>NUCLEOTIDE SEQUENCE [LARGE SCALE GENOMIC DNA]</scope>
    <source>
        <strain evidence="7 8">DSM 21771</strain>
    </source>
</reference>
<dbReference type="OrthoDB" id="9787902at2"/>
<dbReference type="PANTHER" id="PTHR47737:SF1">
    <property type="entry name" value="GLYCINE BETAINE_PROLINE BETAINE TRANSPORT SYSTEM PERMEASE PROTEIN PROW"/>
    <property type="match status" value="1"/>
</dbReference>
<sequence length="292" mass="32861">MRNRAFNFIAIVLVGSIISGCNADGNEENSNEQADETITFGMTPWTSTVPPTEIAMLILEDMGYETEVTEADAGAVYTGMSNGDIDVFMDSWLPNQENYLDEYSETIEQVTVSYEDADSGMVVPEYMEDINDVGDIAGNEELFDNQMYSIEEGDPATNSVDMMIEEYDLDIEQVNSSEGAMLAEATRHIENEEPVLFYGWEPHTMFNLLDAKILTNEETPEVFSGSTVLVVAHHELEANTPEAHDMLSNWSIPIEDIEEMIVQIENEDRDAEEVAREWIDNNQDRVDEMMGE</sequence>
<evidence type="ECO:0000259" key="6">
    <source>
        <dbReference type="Pfam" id="PF04069"/>
    </source>
</evidence>
<evidence type="ECO:0000313" key="7">
    <source>
        <dbReference type="EMBL" id="SDI56108.1"/>
    </source>
</evidence>
<organism evidence="7 8">
    <name type="scientific">Natribacillus halophilus</name>
    <dbReference type="NCBI Taxonomy" id="549003"/>
    <lineage>
        <taxon>Bacteria</taxon>
        <taxon>Bacillati</taxon>
        <taxon>Bacillota</taxon>
        <taxon>Bacilli</taxon>
        <taxon>Bacillales</taxon>
        <taxon>Bacillaceae</taxon>
        <taxon>Natribacillus</taxon>
    </lineage>
</organism>
<dbReference type="Proteomes" id="UP000198853">
    <property type="component" value="Unassembled WGS sequence"/>
</dbReference>
<dbReference type="SUPFAM" id="SSF53850">
    <property type="entry name" value="Periplasmic binding protein-like II"/>
    <property type="match status" value="1"/>
</dbReference>
<dbReference type="PANTHER" id="PTHR47737">
    <property type="entry name" value="GLYCINE BETAINE/PROLINE BETAINE TRANSPORT SYSTEM PERMEASE PROTEIN PROW"/>
    <property type="match status" value="1"/>
</dbReference>
<keyword evidence="3" id="KW-1003">Cell membrane</keyword>
<dbReference type="EMBL" id="FNEN01000003">
    <property type="protein sequence ID" value="SDI56108.1"/>
    <property type="molecule type" value="Genomic_DNA"/>
</dbReference>
<evidence type="ECO:0000256" key="1">
    <source>
        <dbReference type="ARBA" id="ARBA00004236"/>
    </source>
</evidence>
<proteinExistence type="predicted"/>
<keyword evidence="2" id="KW-0813">Transport</keyword>
<protein>
    <submittedName>
        <fullName evidence="7">Glycine betaine/proline transport system substrate-binding protein</fullName>
    </submittedName>
</protein>
<evidence type="ECO:0000256" key="5">
    <source>
        <dbReference type="SAM" id="SignalP"/>
    </source>
</evidence>
<dbReference type="GO" id="GO:0015871">
    <property type="term" value="P:choline transport"/>
    <property type="evidence" value="ECO:0007669"/>
    <property type="project" value="TreeGrafter"/>
</dbReference>
<evidence type="ECO:0000256" key="2">
    <source>
        <dbReference type="ARBA" id="ARBA00022448"/>
    </source>
</evidence>
<keyword evidence="8" id="KW-1185">Reference proteome</keyword>
<evidence type="ECO:0000256" key="3">
    <source>
        <dbReference type="ARBA" id="ARBA00022475"/>
    </source>
</evidence>
<dbReference type="PROSITE" id="PS51257">
    <property type="entry name" value="PROKAR_LIPOPROTEIN"/>
    <property type="match status" value="1"/>
</dbReference>
<dbReference type="Pfam" id="PF04069">
    <property type="entry name" value="OpuAC"/>
    <property type="match status" value="1"/>
</dbReference>
<dbReference type="RefSeq" id="WP_090396641.1">
    <property type="nucleotide sequence ID" value="NZ_FNEN01000003.1"/>
</dbReference>
<dbReference type="GO" id="GO:0015226">
    <property type="term" value="F:carnitine transmembrane transporter activity"/>
    <property type="evidence" value="ECO:0007669"/>
    <property type="project" value="TreeGrafter"/>
</dbReference>
<accession>A0A1G8LKC1</accession>
<dbReference type="GO" id="GO:0005275">
    <property type="term" value="F:amine transmembrane transporter activity"/>
    <property type="evidence" value="ECO:0007669"/>
    <property type="project" value="TreeGrafter"/>
</dbReference>
<feature type="signal peptide" evidence="5">
    <location>
        <begin position="1"/>
        <end position="23"/>
    </location>
</feature>
<feature type="domain" description="ABC-type glycine betaine transport system substrate-binding" evidence="6">
    <location>
        <begin position="37"/>
        <end position="280"/>
    </location>
</feature>
<name>A0A1G8LKC1_9BACI</name>
<feature type="chain" id="PRO_5039448663" evidence="5">
    <location>
        <begin position="24"/>
        <end position="292"/>
    </location>
</feature>
<keyword evidence="4" id="KW-0472">Membrane</keyword>
<gene>
    <name evidence="7" type="ORF">SAMN04488123_103136</name>
</gene>
<dbReference type="CDD" id="cd13639">
    <property type="entry name" value="PBP2_OpuAC_like"/>
    <property type="match status" value="1"/>
</dbReference>
<comment type="subcellular location">
    <subcellularLocation>
        <location evidence="1">Cell membrane</location>
    </subcellularLocation>
</comment>
<dbReference type="Gene3D" id="3.40.190.10">
    <property type="entry name" value="Periplasmic binding protein-like II"/>
    <property type="match status" value="1"/>
</dbReference>
<evidence type="ECO:0000313" key="8">
    <source>
        <dbReference type="Proteomes" id="UP000198853"/>
    </source>
</evidence>
<keyword evidence="5" id="KW-0732">Signal</keyword>
<dbReference type="GO" id="GO:0043190">
    <property type="term" value="C:ATP-binding cassette (ABC) transporter complex"/>
    <property type="evidence" value="ECO:0007669"/>
    <property type="project" value="InterPro"/>
</dbReference>
<evidence type="ECO:0000256" key="4">
    <source>
        <dbReference type="ARBA" id="ARBA00023136"/>
    </source>
</evidence>
<dbReference type="Gene3D" id="3.40.190.100">
    <property type="entry name" value="Glycine betaine-binding periplasmic protein, domain 2"/>
    <property type="match status" value="1"/>
</dbReference>
<dbReference type="InterPro" id="IPR007210">
    <property type="entry name" value="ABC_Gly_betaine_transp_sub-bd"/>
</dbReference>
<dbReference type="GO" id="GO:0031460">
    <property type="term" value="P:glycine betaine transport"/>
    <property type="evidence" value="ECO:0007669"/>
    <property type="project" value="TreeGrafter"/>
</dbReference>
<dbReference type="AlphaFoldDB" id="A0A1G8LKC1"/>